<gene>
    <name evidence="2" type="ORF">NQ314_000308</name>
</gene>
<name>A0AAV8ZVT1_9CUCU</name>
<organism evidence="2 3">
    <name type="scientific">Rhamnusium bicolor</name>
    <dbReference type="NCBI Taxonomy" id="1586634"/>
    <lineage>
        <taxon>Eukaryota</taxon>
        <taxon>Metazoa</taxon>
        <taxon>Ecdysozoa</taxon>
        <taxon>Arthropoda</taxon>
        <taxon>Hexapoda</taxon>
        <taxon>Insecta</taxon>
        <taxon>Pterygota</taxon>
        <taxon>Neoptera</taxon>
        <taxon>Endopterygota</taxon>
        <taxon>Coleoptera</taxon>
        <taxon>Polyphaga</taxon>
        <taxon>Cucujiformia</taxon>
        <taxon>Chrysomeloidea</taxon>
        <taxon>Cerambycidae</taxon>
        <taxon>Lepturinae</taxon>
        <taxon>Rhagiini</taxon>
        <taxon>Rhamnusium</taxon>
    </lineage>
</organism>
<feature type="region of interest" description="Disordered" evidence="1">
    <location>
        <begin position="1"/>
        <end position="99"/>
    </location>
</feature>
<feature type="non-terminal residue" evidence="2">
    <location>
        <position position="1"/>
    </location>
</feature>
<accession>A0AAV8ZVT1</accession>
<evidence type="ECO:0000313" key="3">
    <source>
        <dbReference type="Proteomes" id="UP001162156"/>
    </source>
</evidence>
<feature type="region of interest" description="Disordered" evidence="1">
    <location>
        <begin position="131"/>
        <end position="165"/>
    </location>
</feature>
<feature type="compositionally biased region" description="Low complexity" evidence="1">
    <location>
        <begin position="155"/>
        <end position="165"/>
    </location>
</feature>
<feature type="compositionally biased region" description="Polar residues" evidence="1">
    <location>
        <begin position="45"/>
        <end position="99"/>
    </location>
</feature>
<feature type="compositionally biased region" description="Polar residues" evidence="1">
    <location>
        <begin position="13"/>
        <end position="37"/>
    </location>
</feature>
<dbReference type="Proteomes" id="UP001162156">
    <property type="component" value="Unassembled WGS sequence"/>
</dbReference>
<evidence type="ECO:0000256" key="1">
    <source>
        <dbReference type="SAM" id="MobiDB-lite"/>
    </source>
</evidence>
<evidence type="ECO:0000313" key="2">
    <source>
        <dbReference type="EMBL" id="KAJ8972178.1"/>
    </source>
</evidence>
<dbReference type="AlphaFoldDB" id="A0AAV8ZVT1"/>
<sequence>CNNKVAPPLNLPETDSLSQPPTTSSTKPDLLEQSANVSKDDRPSASRTTESLQTQSSSALSIQEQPSTSRTTELSQVQSSTSALSIQNQPSTSRTRKPTQIYSAEQYYWSSSEESEPFQDSSDSYIISENEIQSESSPTIESENDQHSSDDENPTNTATVTTTHTTWGPCKDLPVTFKFSAQAGLQANNLDLNDPYKTYRHFITDEILDIIVLETNRYASQYMQSHLLRPRSLLRKWTDYQS</sequence>
<dbReference type="EMBL" id="JANEYF010000115">
    <property type="protein sequence ID" value="KAJ8972178.1"/>
    <property type="molecule type" value="Genomic_DNA"/>
</dbReference>
<comment type="caution">
    <text evidence="2">The sequence shown here is derived from an EMBL/GenBank/DDBJ whole genome shotgun (WGS) entry which is preliminary data.</text>
</comment>
<reference evidence="2" key="1">
    <citation type="journal article" date="2023" name="Insect Mol. Biol.">
        <title>Genome sequencing provides insights into the evolution of gene families encoding plant cell wall-degrading enzymes in longhorned beetles.</title>
        <authorList>
            <person name="Shin N.R."/>
            <person name="Okamura Y."/>
            <person name="Kirsch R."/>
            <person name="Pauchet Y."/>
        </authorList>
    </citation>
    <scope>NUCLEOTIDE SEQUENCE</scope>
    <source>
        <strain evidence="2">RBIC_L_NR</strain>
    </source>
</reference>
<evidence type="ECO:0008006" key="4">
    <source>
        <dbReference type="Google" id="ProtNLM"/>
    </source>
</evidence>
<proteinExistence type="predicted"/>
<protein>
    <recommendedName>
        <fullName evidence="4">PiggyBac transposable element-derived protein domain-containing protein</fullName>
    </recommendedName>
</protein>
<keyword evidence="3" id="KW-1185">Reference proteome</keyword>